<gene>
    <name evidence="1" type="ORF">RPERSI_LOCUS30126</name>
</gene>
<evidence type="ECO:0000313" key="2">
    <source>
        <dbReference type="Proteomes" id="UP000789920"/>
    </source>
</evidence>
<evidence type="ECO:0000313" key="1">
    <source>
        <dbReference type="EMBL" id="CAG8836995.1"/>
    </source>
</evidence>
<accession>A0ACA9SHI6</accession>
<dbReference type="Proteomes" id="UP000789920">
    <property type="component" value="Unassembled WGS sequence"/>
</dbReference>
<feature type="non-terminal residue" evidence="1">
    <location>
        <position position="1"/>
    </location>
</feature>
<proteinExistence type="predicted"/>
<protein>
    <submittedName>
        <fullName evidence="1">3080_t:CDS:1</fullName>
    </submittedName>
</protein>
<feature type="non-terminal residue" evidence="1">
    <location>
        <position position="47"/>
    </location>
</feature>
<reference evidence="1" key="1">
    <citation type="submission" date="2021-06" db="EMBL/GenBank/DDBJ databases">
        <authorList>
            <person name="Kallberg Y."/>
            <person name="Tangrot J."/>
            <person name="Rosling A."/>
        </authorList>
    </citation>
    <scope>NUCLEOTIDE SEQUENCE</scope>
    <source>
        <strain evidence="1">MA461A</strain>
    </source>
</reference>
<organism evidence="1 2">
    <name type="scientific">Racocetra persica</name>
    <dbReference type="NCBI Taxonomy" id="160502"/>
    <lineage>
        <taxon>Eukaryota</taxon>
        <taxon>Fungi</taxon>
        <taxon>Fungi incertae sedis</taxon>
        <taxon>Mucoromycota</taxon>
        <taxon>Glomeromycotina</taxon>
        <taxon>Glomeromycetes</taxon>
        <taxon>Diversisporales</taxon>
        <taxon>Gigasporaceae</taxon>
        <taxon>Racocetra</taxon>
    </lineage>
</organism>
<comment type="caution">
    <text evidence="1">The sequence shown here is derived from an EMBL/GenBank/DDBJ whole genome shotgun (WGS) entry which is preliminary data.</text>
</comment>
<dbReference type="EMBL" id="CAJVQC010116324">
    <property type="protein sequence ID" value="CAG8836995.1"/>
    <property type="molecule type" value="Genomic_DNA"/>
</dbReference>
<keyword evidence="2" id="KW-1185">Reference proteome</keyword>
<sequence length="47" mass="5059">ALPLGYRLRHVGSSETENSYSFFNIDDDVENDGGNDVGNGDENVVGN</sequence>
<name>A0ACA9SHI6_9GLOM</name>